<dbReference type="Pfam" id="PF13175">
    <property type="entry name" value="AAA_15"/>
    <property type="match status" value="1"/>
</dbReference>
<feature type="domain" description="Endonuclease GajA/Old nuclease/RecF-like AAA" evidence="1">
    <location>
        <begin position="80"/>
        <end position="617"/>
    </location>
</feature>
<protein>
    <recommendedName>
        <fullName evidence="1">Endonuclease GajA/Old nuclease/RecF-like AAA domain-containing protein</fullName>
    </recommendedName>
</protein>
<gene>
    <name evidence="2" type="ORF">KL86DYS1_20300</name>
</gene>
<dbReference type="GO" id="GO:0016887">
    <property type="term" value="F:ATP hydrolysis activity"/>
    <property type="evidence" value="ECO:0007669"/>
    <property type="project" value="InterPro"/>
</dbReference>
<organism evidence="2">
    <name type="scientific">uncultured Dysgonomonas sp</name>
    <dbReference type="NCBI Taxonomy" id="206096"/>
    <lineage>
        <taxon>Bacteria</taxon>
        <taxon>Pseudomonadati</taxon>
        <taxon>Bacteroidota</taxon>
        <taxon>Bacteroidia</taxon>
        <taxon>Bacteroidales</taxon>
        <taxon>Dysgonomonadaceae</taxon>
        <taxon>Dysgonomonas</taxon>
        <taxon>environmental samples</taxon>
    </lineage>
</organism>
<reference evidence="2" key="1">
    <citation type="submission" date="2016-04" db="EMBL/GenBank/DDBJ databases">
        <authorList>
            <person name="Evans L.H."/>
            <person name="Alamgir A."/>
            <person name="Owens N."/>
            <person name="Weber N.D."/>
            <person name="Virtaneva K."/>
            <person name="Barbian K."/>
            <person name="Babar A."/>
            <person name="Rosenke K."/>
        </authorList>
    </citation>
    <scope>NUCLEOTIDE SEQUENCE</scope>
    <source>
        <strain evidence="2">86-1</strain>
    </source>
</reference>
<dbReference type="InterPro" id="IPR041685">
    <property type="entry name" value="AAA_GajA/Old/RecF-like"/>
</dbReference>
<evidence type="ECO:0000313" key="2">
    <source>
        <dbReference type="EMBL" id="SBW00840.1"/>
    </source>
</evidence>
<dbReference type="Gene3D" id="3.40.50.300">
    <property type="entry name" value="P-loop containing nucleotide triphosphate hydrolases"/>
    <property type="match status" value="1"/>
</dbReference>
<dbReference type="EMBL" id="FLUM01000002">
    <property type="protein sequence ID" value="SBW00840.1"/>
    <property type="molecule type" value="Genomic_DNA"/>
</dbReference>
<dbReference type="PANTHER" id="PTHR43581:SF4">
    <property type="entry name" value="ATP_GTP PHOSPHATASE"/>
    <property type="match status" value="1"/>
</dbReference>
<dbReference type="RefSeq" id="WP_296941480.1">
    <property type="nucleotide sequence ID" value="NZ_LT599032.1"/>
</dbReference>
<dbReference type="InterPro" id="IPR051396">
    <property type="entry name" value="Bact_Antivir_Def_Nuclease"/>
</dbReference>
<dbReference type="PANTHER" id="PTHR43581">
    <property type="entry name" value="ATP/GTP PHOSPHATASE"/>
    <property type="match status" value="1"/>
</dbReference>
<dbReference type="SUPFAM" id="SSF52540">
    <property type="entry name" value="P-loop containing nucleoside triphosphate hydrolases"/>
    <property type="match status" value="1"/>
</dbReference>
<proteinExistence type="predicted"/>
<name>A0A212JN43_9BACT</name>
<dbReference type="AlphaFoldDB" id="A0A212JN43"/>
<dbReference type="GO" id="GO:0005524">
    <property type="term" value="F:ATP binding"/>
    <property type="evidence" value="ECO:0007669"/>
    <property type="project" value="InterPro"/>
</dbReference>
<accession>A0A212JN43</accession>
<evidence type="ECO:0000259" key="1">
    <source>
        <dbReference type="Pfam" id="PF13175"/>
    </source>
</evidence>
<sequence length="743" mass="86995">MSFQIVALKIGNSSEVADNQSIEFLRDSAIQYNSNYSRNLKKNSIYSFNKHYTFIKENDLAEFIYDESSDIPLYNIDFPDRVLPINISAIVGANGSGKSTLVELFYRAAYNIGCKLESYTFYKNPKEEEKEKIKIREALQNLLPKEAQEMILTERSGEYLYQPHPNLDLQILYRAESKENMACFYKMSFIPAPAYSNNPFDCDILIHSYNKDSSHYVCEKQEIGKKMENLKQFAETYFYTMVVNYSLFSLNAKEIGNWVNPLFHKNDGYQTPIVLNPMRSDGNININSERSLLTRRLVSNILRPLNGITEGRSLRHLANGKIARQIKMEYKVDYLTDYWDRINHDDRQLSEEEVKILLNEIKKEVPQVFSFTEEEIEPNFKEVMFLYITFKLVKMACKYESLYGQFTNPKTQEIENVKGLLTYIRDHYNHTNFKVKGAILHLKYYRRIYVAIGGVKKISDAIFKDAVIMDIDQLSKEIEQVRQEEEARFKVNTYMMAPPSIFRVEVEPERILQSDEDALTSPHIPMDTFSSGEKQRINSLSSIVYHLINLNSVEEKEQIVRYRYINIVLDEVELYYHPEWQRTFLHDLLDYIRKINFKDIEHIEGINILLATHSPFILSDIPHTHILRLRGGKEDQIEVNEETFGANIYDLLQNDFFMENGFIGDVAKEHIQSAIRYMQNKPNPNDFQWTAKSLKAFIELIGEPLLRNALSDMYETSPYIVDKKESIKEQISYLTEQLNQLEK</sequence>
<dbReference type="InterPro" id="IPR027417">
    <property type="entry name" value="P-loop_NTPase"/>
</dbReference>